<dbReference type="PRINTS" id="PR00081">
    <property type="entry name" value="GDHRDH"/>
</dbReference>
<dbReference type="SUPFAM" id="SSF51735">
    <property type="entry name" value="NAD(P)-binding Rossmann-fold domains"/>
    <property type="match status" value="1"/>
</dbReference>
<dbReference type="STRING" id="1844.UG56_009695"/>
<evidence type="ECO:0000313" key="4">
    <source>
        <dbReference type="Proteomes" id="UP000033772"/>
    </source>
</evidence>
<dbReference type="EMBL" id="JZDQ02000011">
    <property type="protein sequence ID" value="OIJ27041.1"/>
    <property type="molecule type" value="Genomic_DNA"/>
</dbReference>
<reference evidence="3" key="1">
    <citation type="submission" date="2016-10" db="EMBL/GenBank/DDBJ databases">
        <title>Draft Genome Sequence of Nocardioides luteus Strain BAFB, an Alkane-Degrading Bacterium Isolated from JP-7 Polluted Soil.</title>
        <authorList>
            <person name="Brown L."/>
            <person name="Ruiz O.N."/>
            <person name="Gunasekera T."/>
        </authorList>
    </citation>
    <scope>NUCLEOTIDE SEQUENCE [LARGE SCALE GENOMIC DNA]</scope>
    <source>
        <strain evidence="3">BAFB</strain>
    </source>
</reference>
<dbReference type="CDD" id="cd05233">
    <property type="entry name" value="SDR_c"/>
    <property type="match status" value="1"/>
</dbReference>
<dbReference type="InterPro" id="IPR036291">
    <property type="entry name" value="NAD(P)-bd_dom_sf"/>
</dbReference>
<evidence type="ECO:0000313" key="3">
    <source>
        <dbReference type="EMBL" id="OIJ27041.1"/>
    </source>
</evidence>
<dbReference type="OrthoDB" id="9789398at2"/>
<dbReference type="NCBIfam" id="NF005559">
    <property type="entry name" value="PRK07231.1"/>
    <property type="match status" value="1"/>
</dbReference>
<dbReference type="PANTHER" id="PTHR43943:SF2">
    <property type="entry name" value="DEHYDROGENASE_REDUCTASE 4"/>
    <property type="match status" value="1"/>
</dbReference>
<dbReference type="Pfam" id="PF13561">
    <property type="entry name" value="adh_short_C2"/>
    <property type="match status" value="1"/>
</dbReference>
<keyword evidence="2" id="KW-0560">Oxidoreductase</keyword>
<evidence type="ECO:0000256" key="1">
    <source>
        <dbReference type="ARBA" id="ARBA00006484"/>
    </source>
</evidence>
<name>A0A1J4N976_9ACTN</name>
<evidence type="ECO:0000256" key="2">
    <source>
        <dbReference type="ARBA" id="ARBA00023002"/>
    </source>
</evidence>
<dbReference type="FunFam" id="3.40.50.720:FF:000084">
    <property type="entry name" value="Short-chain dehydrogenase reductase"/>
    <property type="match status" value="1"/>
</dbReference>
<dbReference type="PRINTS" id="PR00080">
    <property type="entry name" value="SDRFAMILY"/>
</dbReference>
<comment type="caution">
    <text evidence="3">The sequence shown here is derived from an EMBL/GenBank/DDBJ whole genome shotgun (WGS) entry which is preliminary data.</text>
</comment>
<proteinExistence type="inferred from homology"/>
<dbReference type="Proteomes" id="UP000033772">
    <property type="component" value="Unassembled WGS sequence"/>
</dbReference>
<dbReference type="GO" id="GO:0016491">
    <property type="term" value="F:oxidoreductase activity"/>
    <property type="evidence" value="ECO:0007669"/>
    <property type="project" value="UniProtKB-KW"/>
</dbReference>
<accession>A0A1J4N976</accession>
<sequence>MSRFEGRTAIITGASRGIGLGIAQRLVEEGAKVVITARKPEALEEAVEGLGGKAVALGIAGKADDPDHQEEVVKTAIETFGGADLLVNNAGINPKAGGLIDMDRESARKTVEVNCLSPIGWTQQVWRQWMSEHGGAVVNISSVAGLAPTPLIATYGASKAMLSYITQELSVELGPKVRVNAILPAVVKTKFAELLYEGREAEVSAAYPLKRLGVPEDIAGVASFLLSEDAGWMTGQLVTVDGGLTLAGGRV</sequence>
<dbReference type="Gene3D" id="3.40.50.720">
    <property type="entry name" value="NAD(P)-binding Rossmann-like Domain"/>
    <property type="match status" value="1"/>
</dbReference>
<dbReference type="PANTHER" id="PTHR43943">
    <property type="entry name" value="DEHYDROGENASE/REDUCTASE (SDR FAMILY) MEMBER 4"/>
    <property type="match status" value="1"/>
</dbReference>
<organism evidence="3 4">
    <name type="scientific">Nocardioides luteus</name>
    <dbReference type="NCBI Taxonomy" id="1844"/>
    <lineage>
        <taxon>Bacteria</taxon>
        <taxon>Bacillati</taxon>
        <taxon>Actinomycetota</taxon>
        <taxon>Actinomycetes</taxon>
        <taxon>Propionibacteriales</taxon>
        <taxon>Nocardioidaceae</taxon>
        <taxon>Nocardioides</taxon>
    </lineage>
</organism>
<gene>
    <name evidence="3" type="ORF">UG56_009695</name>
</gene>
<dbReference type="InterPro" id="IPR002347">
    <property type="entry name" value="SDR_fam"/>
</dbReference>
<protein>
    <submittedName>
        <fullName evidence="3">3-ketoacyl-ACP reductase</fullName>
    </submittedName>
</protein>
<keyword evidence="4" id="KW-1185">Reference proteome</keyword>
<dbReference type="AlphaFoldDB" id="A0A1J4N976"/>
<dbReference type="RefSeq" id="WP_045549560.1">
    <property type="nucleotide sequence ID" value="NZ_JZDQ02000011.1"/>
</dbReference>
<comment type="similarity">
    <text evidence="1">Belongs to the short-chain dehydrogenases/reductases (SDR) family.</text>
</comment>